<dbReference type="Pfam" id="PF03135">
    <property type="entry name" value="CagE_TrbE_VirB"/>
    <property type="match status" value="1"/>
</dbReference>
<comment type="caution">
    <text evidence="5">The sequence shown here is derived from an EMBL/GenBank/DDBJ whole genome shotgun (WGS) entry which is preliminary data.</text>
</comment>
<evidence type="ECO:0000313" key="5">
    <source>
        <dbReference type="EMBL" id="OQX05071.1"/>
    </source>
</evidence>
<dbReference type="InterPro" id="IPR027417">
    <property type="entry name" value="P-loop_NTPase"/>
</dbReference>
<dbReference type="GO" id="GO:0005524">
    <property type="term" value="F:ATP binding"/>
    <property type="evidence" value="ECO:0007669"/>
    <property type="project" value="UniProtKB-KW"/>
</dbReference>
<dbReference type="SUPFAM" id="SSF52540">
    <property type="entry name" value="P-loop containing nucleoside triphosphate hydrolases"/>
    <property type="match status" value="1"/>
</dbReference>
<dbReference type="InterPro" id="IPR003593">
    <property type="entry name" value="AAA+_ATPase"/>
</dbReference>
<sequence length="817" mass="90620">MMMLPLDVYRSKRMGLPDLLPYAAVIEDGIVLNKDGSLMAGWFYRGKDLATVTVRERDFGAQLVNAALARLGSEWMIHVDAVRVPAVDYPDASRSAFPDPVTRLMDEARRKLFSSGQHYETVYALVVTFLPEKLVYNKAADLMLDSGDVAGRNKGENRARLMEKTVALFRAAVMDLEDRLSAVLVMTRLRGTDVVLESGETQVRDGLLTYLHYALTGETHPVALPAVPMYLDAVIGGHEFSTGVVPQLDDKLIKVIGIDGFPQESYQGILAALDQLPIPYRWSTRFIFQDPMDAQAGLKNYRRKWQQQVRGFYDQLFRTSKGTVNQDAIEMVRDADTALAEASSGLVAYGYYTGVVVLMHEDAEWLDEMARQIKRAINNLGFVARVEGVNAVEAWLGSLPGMALPNLRRPMLHTLHLAHLLPLSAVWAGRDVAPCPFYPPNSPALLHAVTDGSTPFRLNLHVGDVGHTLVLGPTGTGKSTLLALLAAQVRRYPGVTVFAFDKGRSMEALTRAVGGQHFDIAGEQTGSSLCFAPLANLDRPGELGWAEDWIGTLMALQGVVLRPNQRVELSRALGVVRDGSSSRTLTALEIALQDRDMKEALHPYTISGPMGSLLDAEEDRLSLSNWGCFEIEDLMNRHDRIRLPVLLYLFHVLELQQKGQPGFLFLDEAWLMLGHEVFRAKIREWLKVLRKANWAVVLATQSISDAANSGILDVLSESCPTKILLANRDAASDENAPLYKLMGCNEAEIRVIANMTPKRQYLVKGEGSRRIELGMDALTLSFVGVSSKTDLAKIRELSDNYGDQWYLFWLKERGINV</sequence>
<name>A0A1Y1QGD3_9GAMM</name>
<dbReference type="PANTHER" id="PTHR30121">
    <property type="entry name" value="UNCHARACTERIZED PROTEIN YJGR-RELATED"/>
    <property type="match status" value="1"/>
</dbReference>
<dbReference type="NCBIfam" id="NF010404">
    <property type="entry name" value="PRK13830.1"/>
    <property type="match status" value="1"/>
</dbReference>
<dbReference type="EMBL" id="MTEJ01000306">
    <property type="protein sequence ID" value="OQX05071.1"/>
    <property type="molecule type" value="Genomic_DNA"/>
</dbReference>
<feature type="domain" description="AAA+ ATPase" evidence="4">
    <location>
        <begin position="464"/>
        <end position="718"/>
    </location>
</feature>
<organism evidence="5 6">
    <name type="scientific">Thiothrix lacustris</name>
    <dbReference type="NCBI Taxonomy" id="525917"/>
    <lineage>
        <taxon>Bacteria</taxon>
        <taxon>Pseudomonadati</taxon>
        <taxon>Pseudomonadota</taxon>
        <taxon>Gammaproteobacteria</taxon>
        <taxon>Thiotrichales</taxon>
        <taxon>Thiotrichaceae</taxon>
        <taxon>Thiothrix</taxon>
    </lineage>
</organism>
<dbReference type="PANTHER" id="PTHR30121:SF12">
    <property type="entry name" value="TYPE IV SECRETION SYSTEM PROTEIN CAGE"/>
    <property type="match status" value="1"/>
</dbReference>
<dbReference type="SMART" id="SM00382">
    <property type="entry name" value="AAA"/>
    <property type="match status" value="1"/>
</dbReference>
<proteinExistence type="inferred from homology"/>
<dbReference type="Gene3D" id="3.40.50.300">
    <property type="entry name" value="P-loop containing nucleotide triphosphate hydrolases"/>
    <property type="match status" value="1"/>
</dbReference>
<gene>
    <name evidence="5" type="ORF">BWK73_34495</name>
</gene>
<protein>
    <recommendedName>
        <fullName evidence="4">AAA+ ATPase domain-containing protein</fullName>
    </recommendedName>
</protein>
<evidence type="ECO:0000313" key="6">
    <source>
        <dbReference type="Proteomes" id="UP000192491"/>
    </source>
</evidence>
<accession>A0A1Y1QGD3</accession>
<dbReference type="Proteomes" id="UP000192491">
    <property type="component" value="Unassembled WGS sequence"/>
</dbReference>
<keyword evidence="3" id="KW-0067">ATP-binding</keyword>
<dbReference type="AlphaFoldDB" id="A0A1Y1QGD3"/>
<comment type="similarity">
    <text evidence="1">Belongs to the TrbE/VirB4 family.</text>
</comment>
<keyword evidence="2" id="KW-0547">Nucleotide-binding</keyword>
<evidence type="ECO:0000256" key="3">
    <source>
        <dbReference type="ARBA" id="ARBA00022840"/>
    </source>
</evidence>
<evidence type="ECO:0000256" key="2">
    <source>
        <dbReference type="ARBA" id="ARBA00022741"/>
    </source>
</evidence>
<dbReference type="InterPro" id="IPR018145">
    <property type="entry name" value="CagE_TrbE_VirB_cntrl_dom"/>
</dbReference>
<dbReference type="InterPro" id="IPR051162">
    <property type="entry name" value="T4SS_component"/>
</dbReference>
<evidence type="ECO:0000259" key="4">
    <source>
        <dbReference type="SMART" id="SM00382"/>
    </source>
</evidence>
<evidence type="ECO:0000256" key="1">
    <source>
        <dbReference type="ARBA" id="ARBA00006512"/>
    </source>
</evidence>
<reference evidence="5 6" key="1">
    <citation type="submission" date="2017-01" db="EMBL/GenBank/DDBJ databases">
        <title>Novel large sulfur bacteria in the metagenomes of groundwater-fed chemosynthetic microbial mats in the Lake Huron basin.</title>
        <authorList>
            <person name="Sharrar A.M."/>
            <person name="Flood B.E."/>
            <person name="Bailey J.V."/>
            <person name="Jones D.S."/>
            <person name="Biddanda B."/>
            <person name="Ruberg S.A."/>
            <person name="Marcus D.N."/>
            <person name="Dick G.J."/>
        </authorList>
    </citation>
    <scope>NUCLEOTIDE SEQUENCE [LARGE SCALE GENOMIC DNA]</scope>
    <source>
        <strain evidence="5">A8</strain>
    </source>
</reference>